<dbReference type="PANTHER" id="PTHR33116">
    <property type="entry name" value="REVERSE TRANSCRIPTASE ZINC-BINDING DOMAIN-CONTAINING PROTEIN-RELATED-RELATED"/>
    <property type="match status" value="1"/>
</dbReference>
<sequence length="341" mass="38867">MSRIHSWKETIESMVTRLSKWKLKTLSIGGRRTLLKLVLGSMPIYHMSIFKTPMKVLQCMESIRSQFFNGVDRDCNKPIWVKWKNVLSPKDKGGLGVSSLFALNRALMFKWVWHFITQSSSLWAKVIKALHGEDGKIRKKTKSCYSSIWLDIIQEVKRLKSHGWLSFRSGCSLLSDPEQPCSFSALIRTIFLFDEREEKEEEGDGEERKRAVEEERYRKEKEEVRNKYVIDEDNYELIQVRLAHSVHELLSLLLRSNSFISDGANRYGARATGAAPGIKSIWNSTGRAGGRPGKSSGNTLGKSRTIVEGDANQGLNAVEYDKCSYLHLASGIRIDRCIVFV</sequence>
<comment type="caution">
    <text evidence="2">The sequence shown here is derived from an EMBL/GenBank/DDBJ whole genome shotgun (WGS) entry which is preliminary data.</text>
</comment>
<feature type="compositionally biased region" description="Basic and acidic residues" evidence="1">
    <location>
        <begin position="206"/>
        <end position="217"/>
    </location>
</feature>
<keyword evidence="3" id="KW-1185">Reference proteome</keyword>
<organism evidence="2 3">
    <name type="scientific">Tanacetum coccineum</name>
    <dbReference type="NCBI Taxonomy" id="301880"/>
    <lineage>
        <taxon>Eukaryota</taxon>
        <taxon>Viridiplantae</taxon>
        <taxon>Streptophyta</taxon>
        <taxon>Embryophyta</taxon>
        <taxon>Tracheophyta</taxon>
        <taxon>Spermatophyta</taxon>
        <taxon>Magnoliopsida</taxon>
        <taxon>eudicotyledons</taxon>
        <taxon>Gunneridae</taxon>
        <taxon>Pentapetalae</taxon>
        <taxon>asterids</taxon>
        <taxon>campanulids</taxon>
        <taxon>Asterales</taxon>
        <taxon>Asteraceae</taxon>
        <taxon>Asteroideae</taxon>
        <taxon>Anthemideae</taxon>
        <taxon>Anthemidinae</taxon>
        <taxon>Tanacetum</taxon>
    </lineage>
</organism>
<dbReference type="Proteomes" id="UP001151760">
    <property type="component" value="Unassembled WGS sequence"/>
</dbReference>
<feature type="region of interest" description="Disordered" evidence="1">
    <location>
        <begin position="198"/>
        <end position="217"/>
    </location>
</feature>
<evidence type="ECO:0000313" key="3">
    <source>
        <dbReference type="Proteomes" id="UP001151760"/>
    </source>
</evidence>
<gene>
    <name evidence="2" type="ORF">Tco_0873663</name>
</gene>
<accession>A0ABQ5BMB5</accession>
<evidence type="ECO:0008006" key="4">
    <source>
        <dbReference type="Google" id="ProtNLM"/>
    </source>
</evidence>
<dbReference type="EMBL" id="BQNB010013358">
    <property type="protein sequence ID" value="GJT14957.1"/>
    <property type="molecule type" value="Genomic_DNA"/>
</dbReference>
<dbReference type="PANTHER" id="PTHR33116:SF79">
    <property type="entry name" value="REVERSE TRANSCRIPTASE DOMAIN, ZINC FINGER, CCHC-TYPE-RELATED"/>
    <property type="match status" value="1"/>
</dbReference>
<reference evidence="2" key="2">
    <citation type="submission" date="2022-01" db="EMBL/GenBank/DDBJ databases">
        <authorList>
            <person name="Yamashiro T."/>
            <person name="Shiraishi A."/>
            <person name="Satake H."/>
            <person name="Nakayama K."/>
        </authorList>
    </citation>
    <scope>NUCLEOTIDE SEQUENCE</scope>
</reference>
<evidence type="ECO:0000313" key="2">
    <source>
        <dbReference type="EMBL" id="GJT14957.1"/>
    </source>
</evidence>
<feature type="region of interest" description="Disordered" evidence="1">
    <location>
        <begin position="283"/>
        <end position="304"/>
    </location>
</feature>
<evidence type="ECO:0000256" key="1">
    <source>
        <dbReference type="SAM" id="MobiDB-lite"/>
    </source>
</evidence>
<proteinExistence type="predicted"/>
<reference evidence="2" key="1">
    <citation type="journal article" date="2022" name="Int. J. Mol. Sci.">
        <title>Draft Genome of Tanacetum Coccineum: Genomic Comparison of Closely Related Tanacetum-Family Plants.</title>
        <authorList>
            <person name="Yamashiro T."/>
            <person name="Shiraishi A."/>
            <person name="Nakayama K."/>
            <person name="Satake H."/>
        </authorList>
    </citation>
    <scope>NUCLEOTIDE SEQUENCE</scope>
</reference>
<protein>
    <recommendedName>
        <fullName evidence="4">RNA-directed DNA polymerase, eukaryota, reverse transcriptase zinc-binding domain protein</fullName>
    </recommendedName>
</protein>
<name>A0ABQ5BMB5_9ASTR</name>